<gene>
    <name evidence="1" type="ORF">CFOL_v3_07986</name>
</gene>
<name>A0A1Q3B908_CEPFO</name>
<sequence length="99" mass="11416">MSIENITRLNHIGKSKRPMSLYVYMLFVSPFPSPKLHLLSFHLTHISYGNNGNRFKKENKTSFGLLTRLFLQPNTAFVFSVHGEEAPLKIRNLRVSNVK</sequence>
<proteinExistence type="predicted"/>
<dbReference type="InParanoid" id="A0A1Q3B908"/>
<evidence type="ECO:0000313" key="1">
    <source>
        <dbReference type="EMBL" id="GAV64468.1"/>
    </source>
</evidence>
<dbReference type="Proteomes" id="UP000187406">
    <property type="component" value="Unassembled WGS sequence"/>
</dbReference>
<protein>
    <submittedName>
        <fullName evidence="1">Uncharacterized protein</fullName>
    </submittedName>
</protein>
<reference evidence="2" key="1">
    <citation type="submission" date="2016-04" db="EMBL/GenBank/DDBJ databases">
        <title>Cephalotus genome sequencing.</title>
        <authorList>
            <person name="Fukushima K."/>
            <person name="Hasebe M."/>
            <person name="Fang X."/>
        </authorList>
    </citation>
    <scope>NUCLEOTIDE SEQUENCE [LARGE SCALE GENOMIC DNA]</scope>
    <source>
        <strain evidence="2">cv. St1</strain>
    </source>
</reference>
<accession>A0A1Q3B908</accession>
<dbReference type="AlphaFoldDB" id="A0A1Q3B908"/>
<evidence type="ECO:0000313" key="2">
    <source>
        <dbReference type="Proteomes" id="UP000187406"/>
    </source>
</evidence>
<dbReference type="EMBL" id="BDDD01000348">
    <property type="protein sequence ID" value="GAV64468.1"/>
    <property type="molecule type" value="Genomic_DNA"/>
</dbReference>
<keyword evidence="2" id="KW-1185">Reference proteome</keyword>
<organism evidence="1 2">
    <name type="scientific">Cephalotus follicularis</name>
    <name type="common">Albany pitcher plant</name>
    <dbReference type="NCBI Taxonomy" id="3775"/>
    <lineage>
        <taxon>Eukaryota</taxon>
        <taxon>Viridiplantae</taxon>
        <taxon>Streptophyta</taxon>
        <taxon>Embryophyta</taxon>
        <taxon>Tracheophyta</taxon>
        <taxon>Spermatophyta</taxon>
        <taxon>Magnoliopsida</taxon>
        <taxon>eudicotyledons</taxon>
        <taxon>Gunneridae</taxon>
        <taxon>Pentapetalae</taxon>
        <taxon>rosids</taxon>
        <taxon>fabids</taxon>
        <taxon>Oxalidales</taxon>
        <taxon>Cephalotaceae</taxon>
        <taxon>Cephalotus</taxon>
    </lineage>
</organism>
<comment type="caution">
    <text evidence="1">The sequence shown here is derived from an EMBL/GenBank/DDBJ whole genome shotgun (WGS) entry which is preliminary data.</text>
</comment>